<accession>A0A0N7CPF0</accession>
<proteinExistence type="predicted"/>
<evidence type="ECO:0000313" key="1">
    <source>
        <dbReference type="EMBL" id="AKN91013.1"/>
    </source>
</evidence>
<reference evidence="1" key="1">
    <citation type="submission" date="2014-10" db="EMBL/GenBank/DDBJ databases">
        <authorList>
            <person name="Seo M.-J."/>
            <person name="Seok Y.J."/>
            <person name="Cha I.-T."/>
        </authorList>
    </citation>
    <scope>NUCLEOTIDE SEQUENCE</scope>
    <source>
        <strain evidence="1">Guangxi</strain>
    </source>
</reference>
<organismHost>
    <name type="scientific">Lepidoptera</name>
    <name type="common">moths &amp; butterflies</name>
    <dbReference type="NCBI Taxonomy" id="7088"/>
</organismHost>
<sequence>MLNIKRTLKPWDALPLTMSWVSAIIKNTLTRKNTSFKNGELTHYVENGRIINEIDQIITCYFCGFKAPNSISYEEYLDLHNKFNYIVRQKFCP</sequence>
<name>A0A0N7CPF0_NPVBS</name>
<dbReference type="EMBL" id="KM986882">
    <property type="protein sequence ID" value="AKN91013.1"/>
    <property type="molecule type" value="Genomic_DNA"/>
</dbReference>
<protein>
    <submittedName>
        <fullName evidence="1">ORF-43</fullName>
    </submittedName>
</protein>
<organism evidence="1">
    <name type="scientific">Buzura suppressaria nuclear polyhedrosis virus</name>
    <name type="common">BsNPV</name>
    <dbReference type="NCBI Taxonomy" id="74320"/>
    <lineage>
        <taxon>Viruses</taxon>
        <taxon>Viruses incertae sedis</taxon>
        <taxon>Naldaviricetes</taxon>
        <taxon>Lefavirales</taxon>
        <taxon>Baculoviridae</taxon>
        <taxon>Alphabaculovirus</taxon>
        <taxon>Alphabaculovirus busuppressariae</taxon>
    </lineage>
</organism>